<accession>A0ABW6X5S4</accession>
<organism evidence="2 3">
    <name type="scientific">Streptomyces argenteolus</name>
    <dbReference type="NCBI Taxonomy" id="67274"/>
    <lineage>
        <taxon>Bacteria</taxon>
        <taxon>Bacillati</taxon>
        <taxon>Actinomycetota</taxon>
        <taxon>Actinomycetes</taxon>
        <taxon>Kitasatosporales</taxon>
        <taxon>Streptomycetaceae</taxon>
        <taxon>Streptomyces</taxon>
    </lineage>
</organism>
<dbReference type="EMBL" id="JBIBEG010000003">
    <property type="protein sequence ID" value="MFF5897434.1"/>
    <property type="molecule type" value="Genomic_DNA"/>
</dbReference>
<feature type="region of interest" description="Disordered" evidence="1">
    <location>
        <begin position="1"/>
        <end position="82"/>
    </location>
</feature>
<dbReference type="Proteomes" id="UP001602322">
    <property type="component" value="Unassembled WGS sequence"/>
</dbReference>
<evidence type="ECO:0000256" key="1">
    <source>
        <dbReference type="SAM" id="MobiDB-lite"/>
    </source>
</evidence>
<evidence type="ECO:0000313" key="2">
    <source>
        <dbReference type="EMBL" id="MFF5897434.1"/>
    </source>
</evidence>
<name>A0ABW6X5S4_9ACTN</name>
<feature type="compositionally biased region" description="Polar residues" evidence="1">
    <location>
        <begin position="36"/>
        <end position="49"/>
    </location>
</feature>
<sequence>MRSSVQPSVPGSPKRFAPVKARACHRENTAPDGSAATANLPRSKTSMGAISTVPPAERTARAESSASSVAKETVQAGGCSGR</sequence>
<reference evidence="2 3" key="1">
    <citation type="submission" date="2024-10" db="EMBL/GenBank/DDBJ databases">
        <title>The Natural Products Discovery Center: Release of the First 8490 Sequenced Strains for Exploring Actinobacteria Biosynthetic Diversity.</title>
        <authorList>
            <person name="Kalkreuter E."/>
            <person name="Kautsar S.A."/>
            <person name="Yang D."/>
            <person name="Bader C.D."/>
            <person name="Teijaro C.N."/>
            <person name="Fluegel L."/>
            <person name="Davis C.M."/>
            <person name="Simpson J.R."/>
            <person name="Lauterbach L."/>
            <person name="Steele A.D."/>
            <person name="Gui C."/>
            <person name="Meng S."/>
            <person name="Li G."/>
            <person name="Viehrig K."/>
            <person name="Ye F."/>
            <person name="Su P."/>
            <person name="Kiefer A.F."/>
            <person name="Nichols A."/>
            <person name="Cepeda A.J."/>
            <person name="Yan W."/>
            <person name="Fan B."/>
            <person name="Jiang Y."/>
            <person name="Adhikari A."/>
            <person name="Zheng C.-J."/>
            <person name="Schuster L."/>
            <person name="Cowan T.M."/>
            <person name="Smanski M.J."/>
            <person name="Chevrette M.G."/>
            <person name="De Carvalho L.P.S."/>
            <person name="Shen B."/>
        </authorList>
    </citation>
    <scope>NUCLEOTIDE SEQUENCE [LARGE SCALE GENOMIC DNA]</scope>
    <source>
        <strain evidence="2 3">NPDC012540</strain>
    </source>
</reference>
<gene>
    <name evidence="2" type="ORF">ACFY8O_16070</name>
</gene>
<protein>
    <submittedName>
        <fullName evidence="2">Uncharacterized protein</fullName>
    </submittedName>
</protein>
<evidence type="ECO:0000313" key="3">
    <source>
        <dbReference type="Proteomes" id="UP001602322"/>
    </source>
</evidence>
<dbReference type="RefSeq" id="WP_387902570.1">
    <property type="nucleotide sequence ID" value="NZ_JBIBEG010000003.1"/>
</dbReference>
<keyword evidence="3" id="KW-1185">Reference proteome</keyword>
<feature type="compositionally biased region" description="Low complexity" evidence="1">
    <location>
        <begin position="62"/>
        <end position="74"/>
    </location>
</feature>
<comment type="caution">
    <text evidence="2">The sequence shown here is derived from an EMBL/GenBank/DDBJ whole genome shotgun (WGS) entry which is preliminary data.</text>
</comment>
<proteinExistence type="predicted"/>